<dbReference type="Proteomes" id="UP000226442">
    <property type="component" value="Unassembled WGS sequence"/>
</dbReference>
<dbReference type="GO" id="GO:0006302">
    <property type="term" value="P:double-strand break repair"/>
    <property type="evidence" value="ECO:0007669"/>
    <property type="project" value="TreeGrafter"/>
</dbReference>
<comment type="similarity">
    <text evidence="1 7">Belongs to the RecO family.</text>
</comment>
<dbReference type="PANTHER" id="PTHR33991">
    <property type="entry name" value="DNA REPAIR PROTEIN RECO"/>
    <property type="match status" value="1"/>
</dbReference>
<dbReference type="OrthoDB" id="9797083at2"/>
<dbReference type="Gene3D" id="1.20.1440.120">
    <property type="entry name" value="Recombination protein O, C-terminal domain"/>
    <property type="match status" value="1"/>
</dbReference>
<dbReference type="GO" id="GO:0043590">
    <property type="term" value="C:bacterial nucleoid"/>
    <property type="evidence" value="ECO:0007669"/>
    <property type="project" value="TreeGrafter"/>
</dbReference>
<evidence type="ECO:0000256" key="1">
    <source>
        <dbReference type="ARBA" id="ARBA00007452"/>
    </source>
</evidence>
<dbReference type="EMBL" id="NXIB02000065">
    <property type="protein sequence ID" value="PHX55096.1"/>
    <property type="molecule type" value="Genomic_DNA"/>
</dbReference>
<comment type="function">
    <text evidence="7">Involved in DNA repair and RecF pathway recombination.</text>
</comment>
<feature type="domain" description="DNA replication/recombination mediator RecO N-terminal" evidence="8">
    <location>
        <begin position="4"/>
        <end position="79"/>
    </location>
</feature>
<dbReference type="InterPro" id="IPR022572">
    <property type="entry name" value="DNA_rep/recomb_RecO_N"/>
</dbReference>
<dbReference type="Pfam" id="PF02565">
    <property type="entry name" value="RecO_C"/>
    <property type="match status" value="1"/>
</dbReference>
<protein>
    <recommendedName>
        <fullName evidence="2 7">DNA repair protein RecO</fullName>
    </recommendedName>
    <alternativeName>
        <fullName evidence="6 7">Recombination protein O</fullName>
    </alternativeName>
</protein>
<dbReference type="SUPFAM" id="SSF57863">
    <property type="entry name" value="ArfGap/RecO-like zinc finger"/>
    <property type="match status" value="1"/>
</dbReference>
<reference evidence="9" key="1">
    <citation type="submission" date="2017-10" db="EMBL/GenBank/DDBJ databases">
        <title>Draft genome sequence of the planktic cyanobacteria Tychonema bourrellyi isolated from alpine lentic freshwater.</title>
        <authorList>
            <person name="Tett A."/>
            <person name="Armanini F."/>
            <person name="Asnicar F."/>
            <person name="Boscaini A."/>
            <person name="Pasolli E."/>
            <person name="Zolfo M."/>
            <person name="Donati C."/>
            <person name="Salmaso N."/>
            <person name="Segata N."/>
        </authorList>
    </citation>
    <scope>NUCLEOTIDE SEQUENCE</scope>
    <source>
        <strain evidence="9">FEM_GT703</strain>
    </source>
</reference>
<evidence type="ECO:0000256" key="5">
    <source>
        <dbReference type="ARBA" id="ARBA00023204"/>
    </source>
</evidence>
<dbReference type="InterPro" id="IPR037278">
    <property type="entry name" value="ARFGAP/RecO"/>
</dbReference>
<name>A0A2G4F010_9CYAN</name>
<dbReference type="AlphaFoldDB" id="A0A2G4F010"/>
<keyword evidence="10" id="KW-1185">Reference proteome</keyword>
<dbReference type="Gene3D" id="2.40.50.140">
    <property type="entry name" value="Nucleic acid-binding proteins"/>
    <property type="match status" value="1"/>
</dbReference>
<dbReference type="InterPro" id="IPR012340">
    <property type="entry name" value="NA-bd_OB-fold"/>
</dbReference>
<comment type="caution">
    <text evidence="9">The sequence shown here is derived from an EMBL/GenBank/DDBJ whole genome shotgun (WGS) entry which is preliminary data.</text>
</comment>
<keyword evidence="5 7" id="KW-0234">DNA repair</keyword>
<gene>
    <name evidence="7" type="primary">recO</name>
    <name evidence="9" type="ORF">CP500_012540</name>
</gene>
<sequence>MIRTYKATGINLKSSPLGESDRVLTVLTREFGLIRAVAPGVRKQRSTIGGRSELFVVNELLIAKGRSLDKITQAETVQSHPGLSRNLGKLASAQYLAELAIASALSDEPQEELFCLLSEHLSRLESLPDRTDTDSLTLLIAHLDQGIFHLLALAGVAPQVHVCCATRHPLTPNFTDPKWQIGFSIPSGGTFSLSELVNLEIERSQTTGSGYNLASRSPKTSASKHLTDFQINARELNALQQLGSPELAAEVIGDQAAWISVENILRQYAQYHLGCVIRSGSSIDTYLESFEF</sequence>
<dbReference type="InterPro" id="IPR003717">
    <property type="entry name" value="RecO"/>
</dbReference>
<dbReference type="InterPro" id="IPR042242">
    <property type="entry name" value="RecO_C"/>
</dbReference>
<organism evidence="9 10">
    <name type="scientific">Tychonema bourrellyi FEM_GT703</name>
    <dbReference type="NCBI Taxonomy" id="2040638"/>
    <lineage>
        <taxon>Bacteria</taxon>
        <taxon>Bacillati</taxon>
        <taxon>Cyanobacteriota</taxon>
        <taxon>Cyanophyceae</taxon>
        <taxon>Oscillatoriophycideae</taxon>
        <taxon>Oscillatoriales</taxon>
        <taxon>Microcoleaceae</taxon>
        <taxon>Tychonema</taxon>
    </lineage>
</organism>
<dbReference type="PANTHER" id="PTHR33991:SF1">
    <property type="entry name" value="DNA REPAIR PROTEIN RECO"/>
    <property type="match status" value="1"/>
</dbReference>
<evidence type="ECO:0000259" key="8">
    <source>
        <dbReference type="Pfam" id="PF11967"/>
    </source>
</evidence>
<evidence type="ECO:0000313" key="9">
    <source>
        <dbReference type="EMBL" id="PHX55096.1"/>
    </source>
</evidence>
<keyword evidence="4 7" id="KW-0233">DNA recombination</keyword>
<dbReference type="NCBIfam" id="TIGR00613">
    <property type="entry name" value="reco"/>
    <property type="match status" value="1"/>
</dbReference>
<evidence type="ECO:0000256" key="4">
    <source>
        <dbReference type="ARBA" id="ARBA00023172"/>
    </source>
</evidence>
<evidence type="ECO:0000313" key="10">
    <source>
        <dbReference type="Proteomes" id="UP000226442"/>
    </source>
</evidence>
<dbReference type="HAMAP" id="MF_00201">
    <property type="entry name" value="RecO"/>
    <property type="match status" value="1"/>
</dbReference>
<dbReference type="SUPFAM" id="SSF50249">
    <property type="entry name" value="Nucleic acid-binding proteins"/>
    <property type="match status" value="1"/>
</dbReference>
<proteinExistence type="inferred from homology"/>
<evidence type="ECO:0000256" key="6">
    <source>
        <dbReference type="ARBA" id="ARBA00033409"/>
    </source>
</evidence>
<accession>A0A2G4F010</accession>
<evidence type="ECO:0000256" key="7">
    <source>
        <dbReference type="HAMAP-Rule" id="MF_00201"/>
    </source>
</evidence>
<dbReference type="RefSeq" id="WP_096830423.1">
    <property type="nucleotide sequence ID" value="NZ_NXIB02000065.1"/>
</dbReference>
<dbReference type="Pfam" id="PF11967">
    <property type="entry name" value="RecO_N"/>
    <property type="match status" value="1"/>
</dbReference>
<dbReference type="GO" id="GO:0006310">
    <property type="term" value="P:DNA recombination"/>
    <property type="evidence" value="ECO:0007669"/>
    <property type="project" value="UniProtKB-UniRule"/>
</dbReference>
<keyword evidence="3 7" id="KW-0227">DNA damage</keyword>
<evidence type="ECO:0000256" key="3">
    <source>
        <dbReference type="ARBA" id="ARBA00022763"/>
    </source>
</evidence>
<evidence type="ECO:0000256" key="2">
    <source>
        <dbReference type="ARBA" id="ARBA00021310"/>
    </source>
</evidence>